<keyword evidence="1" id="KW-0472">Membrane</keyword>
<evidence type="ECO:0000313" key="4">
    <source>
        <dbReference type="Proteomes" id="UP001050691"/>
    </source>
</evidence>
<protein>
    <recommendedName>
        <fullName evidence="2">BPL/LPL catalytic domain-containing protein</fullName>
    </recommendedName>
</protein>
<dbReference type="PANTHER" id="PTHR12835:SF5">
    <property type="entry name" value="BIOTIN--PROTEIN LIGASE"/>
    <property type="match status" value="1"/>
</dbReference>
<dbReference type="InterPro" id="IPR045864">
    <property type="entry name" value="aa-tRNA-synth_II/BPL/LPL"/>
</dbReference>
<name>A0AAV5ASE6_9AGAM</name>
<dbReference type="PANTHER" id="PTHR12835">
    <property type="entry name" value="BIOTIN PROTEIN LIGASE"/>
    <property type="match status" value="1"/>
</dbReference>
<dbReference type="InterPro" id="IPR004143">
    <property type="entry name" value="BPL_LPL_catalytic"/>
</dbReference>
<feature type="domain" description="BPL/LPL catalytic" evidence="2">
    <location>
        <begin position="16"/>
        <end position="129"/>
    </location>
</feature>
<dbReference type="GO" id="GO:0005737">
    <property type="term" value="C:cytoplasm"/>
    <property type="evidence" value="ECO:0007669"/>
    <property type="project" value="TreeGrafter"/>
</dbReference>
<keyword evidence="1" id="KW-1133">Transmembrane helix</keyword>
<comment type="caution">
    <text evidence="3">The sequence shown here is derived from an EMBL/GenBank/DDBJ whole genome shotgun (WGS) entry which is preliminary data.</text>
</comment>
<evidence type="ECO:0000256" key="1">
    <source>
        <dbReference type="SAM" id="Phobius"/>
    </source>
</evidence>
<reference evidence="3" key="1">
    <citation type="submission" date="2021-10" db="EMBL/GenBank/DDBJ databases">
        <title>De novo Genome Assembly of Clathrus columnatus (Basidiomycota, Fungi) Using Illumina and Nanopore Sequence Data.</title>
        <authorList>
            <person name="Ogiso-Tanaka E."/>
            <person name="Itagaki H."/>
            <person name="Hosoya T."/>
            <person name="Hosaka K."/>
        </authorList>
    </citation>
    <scope>NUCLEOTIDE SEQUENCE</scope>
    <source>
        <strain evidence="3">MO-923</strain>
    </source>
</reference>
<feature type="transmembrane region" description="Helical" evidence="1">
    <location>
        <begin position="45"/>
        <end position="66"/>
    </location>
</feature>
<feature type="transmembrane region" description="Helical" evidence="1">
    <location>
        <begin position="7"/>
        <end position="25"/>
    </location>
</feature>
<dbReference type="AlphaFoldDB" id="A0AAV5ASE6"/>
<gene>
    <name evidence="3" type="ORF">Clacol_009943</name>
</gene>
<dbReference type="Proteomes" id="UP001050691">
    <property type="component" value="Unassembled WGS sequence"/>
</dbReference>
<evidence type="ECO:0000313" key="3">
    <source>
        <dbReference type="EMBL" id="GJJ15665.1"/>
    </source>
</evidence>
<sequence>MLDKNPTFIRALLTSLFSLAIYQLSGRGRGGNVWVSPTDYLQFPLLLRALFTIFPASRLVFIRYLFGIAVMNACRHLLGKAEEKVRPKQPDDIYTVLDTFDQLGRQKSQELKKVGDILVTTSFVNNEVDVVIERNLELEKVTACIMASFETIWTRFLANHDSPTPFLDQYLNCWLHSWVTTSNPPVSTIRIVGMTANFGLL</sequence>
<accession>A0AAV5ASE6</accession>
<dbReference type="Gene3D" id="3.30.930.10">
    <property type="entry name" value="Bira Bifunctional Protein, Domain 2"/>
    <property type="match status" value="1"/>
</dbReference>
<proteinExistence type="predicted"/>
<keyword evidence="1" id="KW-0812">Transmembrane</keyword>
<dbReference type="SUPFAM" id="SSF55681">
    <property type="entry name" value="Class II aaRS and biotin synthetases"/>
    <property type="match status" value="1"/>
</dbReference>
<evidence type="ECO:0000259" key="2">
    <source>
        <dbReference type="Pfam" id="PF03099"/>
    </source>
</evidence>
<dbReference type="EMBL" id="BPWL01000011">
    <property type="protein sequence ID" value="GJJ15665.1"/>
    <property type="molecule type" value="Genomic_DNA"/>
</dbReference>
<dbReference type="Pfam" id="PF03099">
    <property type="entry name" value="BPL_LplA_LipB"/>
    <property type="match status" value="1"/>
</dbReference>
<keyword evidence="4" id="KW-1185">Reference proteome</keyword>
<organism evidence="3 4">
    <name type="scientific">Clathrus columnatus</name>
    <dbReference type="NCBI Taxonomy" id="1419009"/>
    <lineage>
        <taxon>Eukaryota</taxon>
        <taxon>Fungi</taxon>
        <taxon>Dikarya</taxon>
        <taxon>Basidiomycota</taxon>
        <taxon>Agaricomycotina</taxon>
        <taxon>Agaricomycetes</taxon>
        <taxon>Phallomycetidae</taxon>
        <taxon>Phallales</taxon>
        <taxon>Clathraceae</taxon>
        <taxon>Clathrus</taxon>
    </lineage>
</organism>
<dbReference type="GO" id="GO:0004077">
    <property type="term" value="F:biotin--[biotin carboxyl-carrier protein] ligase activity"/>
    <property type="evidence" value="ECO:0007669"/>
    <property type="project" value="TreeGrafter"/>
</dbReference>